<feature type="chain" id="PRO_5026690761" description="Tannase/feruloyl esterase family alpha/beta hydrolase" evidence="1">
    <location>
        <begin position="22"/>
        <end position="714"/>
    </location>
</feature>
<comment type="caution">
    <text evidence="2">The sequence shown here is derived from an EMBL/GenBank/DDBJ whole genome shotgun (WGS) entry which is preliminary data.</text>
</comment>
<feature type="signal peptide" evidence="1">
    <location>
        <begin position="1"/>
        <end position="21"/>
    </location>
</feature>
<gene>
    <name evidence="2" type="ORF">F3F51_22780</name>
</gene>
<dbReference type="EMBL" id="VWLX01000021">
    <property type="protein sequence ID" value="KAA3800386.1"/>
    <property type="molecule type" value="Genomic_DNA"/>
</dbReference>
<evidence type="ECO:0000256" key="1">
    <source>
        <dbReference type="SAM" id="SignalP"/>
    </source>
</evidence>
<evidence type="ECO:0000313" key="3">
    <source>
        <dbReference type="Proteomes" id="UP000460135"/>
    </source>
</evidence>
<evidence type="ECO:0000313" key="2">
    <source>
        <dbReference type="EMBL" id="KAA3800386.1"/>
    </source>
</evidence>
<proteinExistence type="predicted"/>
<reference evidence="2 3" key="1">
    <citation type="journal article" date="2019" name="Nat. Med.">
        <title>A library of human gut bacterial isolates paired with longitudinal multiomics data enables mechanistic microbiome research.</title>
        <authorList>
            <person name="Poyet M."/>
            <person name="Groussin M."/>
            <person name="Gibbons S.M."/>
            <person name="Avila-Pacheco J."/>
            <person name="Jiang X."/>
            <person name="Kearney S.M."/>
            <person name="Perrotta A.R."/>
            <person name="Berdy B."/>
            <person name="Zhao S."/>
            <person name="Lieberman T.D."/>
            <person name="Swanson P.K."/>
            <person name="Smith M."/>
            <person name="Roesemann S."/>
            <person name="Alexander J.E."/>
            <person name="Rich S.A."/>
            <person name="Livny J."/>
            <person name="Vlamakis H."/>
            <person name="Clish C."/>
            <person name="Bullock K."/>
            <person name="Deik A."/>
            <person name="Scott J."/>
            <person name="Pierce K.A."/>
            <person name="Xavier R.J."/>
            <person name="Alm E.J."/>
        </authorList>
    </citation>
    <scope>NUCLEOTIDE SEQUENCE [LARGE SCALE GENOMIC DNA]</scope>
    <source>
        <strain evidence="2 3">BIOML-A183</strain>
    </source>
</reference>
<dbReference type="Proteomes" id="UP000460135">
    <property type="component" value="Unassembled WGS sequence"/>
</dbReference>
<sequence length="714" mass="79065">MKGLIFLLALLGCLTCMQVKAQKNLVNSKLDFVSEDTAFREPFIDMDEWRQQPVPHRYIHGGFRSNGTRFSFYLPEKKNYKGHFFQYVTPFPDSETVMQNATGAYDMIGFAVTNGAYFIETNGGGKTDFTTGKQPEATIGAYRSHAACAELSRTVVRKLLGGSRPYGYVFGGSGGAYRTLGCIENTRTWDGAVPFVLGSPVAIPSVFAVRMNALRILKDKLPQIVDALEPGGSGDPYKGLNQEEYQTLKETTAMGFPLKSWYGWKEMDVHGFLVLYKSVVAMDESYFHHDFWNVHGYLGANPTTSLLKARVQKNATIETSYTQDEAEQMGLAAPMDPNDRGSADRAWMAAGMGNGGWPVVYKLSKDIPDIGMGGDLIIQSGDAKGEVLQLKESKGRYIVLAPTNNLEVLTKIKSGDEVKVDNSDFLAVQTYHRHQVPSPDYYVWDYFRDSKGNPIYPQRPMLLGPLFTMGASGCVPSGNINGKVILCCSLYDRESFPWQGDWYRNQVYDKKGDKAGDMFRLWYTDRALHGDGEGQLGDQTQAVSYNGVIQQALLDISDWVEKGIAPAQSTNYRVDGGQIEVPEKADERRGIQPVVKATIATIPGMSASTSPNKAIEVSTGTPVTIHVEAAVPQGMGRIVKAEWSTDGQNYTEATNLKKDAHYSEDGSCVIFDHIVTYKTPGTHFVAVRVTSQRNGKESLYTRIYNIDRVRITVK</sequence>
<accession>A0A6N3V3N9</accession>
<keyword evidence="1" id="KW-0732">Signal</keyword>
<organism evidence="2 3">
    <name type="scientific">Bacteroides ovatus</name>
    <dbReference type="NCBI Taxonomy" id="28116"/>
    <lineage>
        <taxon>Bacteria</taxon>
        <taxon>Pseudomonadati</taxon>
        <taxon>Bacteroidota</taxon>
        <taxon>Bacteroidia</taxon>
        <taxon>Bacteroidales</taxon>
        <taxon>Bacteroidaceae</taxon>
        <taxon>Bacteroides</taxon>
    </lineage>
</organism>
<name>A0A6N3V3N9_BACOV</name>
<evidence type="ECO:0008006" key="4">
    <source>
        <dbReference type="Google" id="ProtNLM"/>
    </source>
</evidence>
<protein>
    <recommendedName>
        <fullName evidence="4">Tannase/feruloyl esterase family alpha/beta hydrolase</fullName>
    </recommendedName>
</protein>
<dbReference type="AlphaFoldDB" id="A0A6N3V3N9"/>